<evidence type="ECO:0000313" key="1">
    <source>
        <dbReference type="EMBL" id="SUD48476.1"/>
    </source>
</evidence>
<reference evidence="1 2" key="1">
    <citation type="submission" date="2018-06" db="EMBL/GenBank/DDBJ databases">
        <authorList>
            <consortium name="Pathogen Informatics"/>
            <person name="Doyle S."/>
        </authorList>
    </citation>
    <scope>NUCLEOTIDE SEQUENCE [LARGE SCALE GENOMIC DNA]</scope>
    <source>
        <strain evidence="1 2">NCTC1934</strain>
    </source>
</reference>
<proteinExistence type="predicted"/>
<sequence>MTVTEINGLPLPETLVGAIREGRWKAPDTRLLKQIFGEEPQQPNFYSLEYMRTENRHWIDVAAQAPALCGRPDESTPPGDIDPALSVLIGDLGYDQPFALDFRTSRVEPRVIYASLQSGRWITVAPQIEQLLRQLGL</sequence>
<evidence type="ECO:0008006" key="3">
    <source>
        <dbReference type="Google" id="ProtNLM"/>
    </source>
</evidence>
<protein>
    <recommendedName>
        <fullName evidence="3">SMI1/KNR4 family protein</fullName>
    </recommendedName>
</protein>
<organism evidence="1 2">
    <name type="scientific">Nocardia otitidiscaviarum</name>
    <dbReference type="NCBI Taxonomy" id="1823"/>
    <lineage>
        <taxon>Bacteria</taxon>
        <taxon>Bacillati</taxon>
        <taxon>Actinomycetota</taxon>
        <taxon>Actinomycetes</taxon>
        <taxon>Mycobacteriales</taxon>
        <taxon>Nocardiaceae</taxon>
        <taxon>Nocardia</taxon>
    </lineage>
</organism>
<dbReference type="AlphaFoldDB" id="A0A379JJC2"/>
<dbReference type="OrthoDB" id="3482692at2"/>
<name>A0A379JJC2_9NOCA</name>
<gene>
    <name evidence="1" type="ORF">NCTC1934_05811</name>
</gene>
<dbReference type="Proteomes" id="UP000255467">
    <property type="component" value="Unassembled WGS sequence"/>
</dbReference>
<evidence type="ECO:0000313" key="2">
    <source>
        <dbReference type="Proteomes" id="UP000255467"/>
    </source>
</evidence>
<accession>A0A379JJC2</accession>
<dbReference type="RefSeq" id="WP_039813800.1">
    <property type="nucleotide sequence ID" value="NZ_UGRY01000005.1"/>
</dbReference>
<keyword evidence="2" id="KW-1185">Reference proteome</keyword>
<dbReference type="EMBL" id="UGRY01000005">
    <property type="protein sequence ID" value="SUD48476.1"/>
    <property type="molecule type" value="Genomic_DNA"/>
</dbReference>